<evidence type="ECO:0000259" key="9">
    <source>
        <dbReference type="PROSITE" id="PS51659"/>
    </source>
</evidence>
<evidence type="ECO:0000313" key="11">
    <source>
        <dbReference type="Proteomes" id="UP001235939"/>
    </source>
</evidence>
<dbReference type="Pfam" id="PF00018">
    <property type="entry name" value="SH3_1"/>
    <property type="match status" value="1"/>
</dbReference>
<dbReference type="Gene3D" id="2.30.30.40">
    <property type="entry name" value="SH3 Domains"/>
    <property type="match status" value="1"/>
</dbReference>
<dbReference type="InterPro" id="IPR027350">
    <property type="entry name" value="GT23_dom"/>
</dbReference>
<keyword evidence="3 5" id="KW-0808">Transferase</keyword>
<accession>A0ABY6KPD4</accession>
<dbReference type="EMBL" id="CP092870">
    <property type="protein sequence ID" value="UYV70737.1"/>
    <property type="molecule type" value="Genomic_DNA"/>
</dbReference>
<sequence length="607" mass="69452">MAFALRRIIYVFVLLWVGVILLISGPYILGSEPEDQVVARLSHAIKELEALKQKNEKLQLVLNSLKNMKKKKVTRTQSNTMCDIYSLFGWLGCAVTSLLDGEIVRRRVENGVREMWYRTQSELLKLNSSSNSRQVGLALAQLADHKRTILEDLRSYSHLELMDDWRRREAQELSDLLQKKFHYLQNPPDCNTAKKLVCNLNKGCGYGCQIHHAVYCFIVAYGTQRTLILRSQNWRYAPGGKGWESVFLPVSDTCTSDLGSSRASWPAKDDIQVVDLPIVDNLRPRPPYLPLAVPADLRPRLERLHGDPSVWWIGQILKFLLRPQEDLKAFLLQSEVRLGFKHPIVGWKKCVGYSIHVRRTDKIGTEAAFHQIGEYMEHVEDYFKQVELSGRRLERLAYLATDDPHLLDVARSKFPHYTFLGDQSVAISASLANRYSRDSLRGIILDIHMLSKCDYLVCTFSSQASNPTKKHLSSVHSSSKIPIPRVYQQYHYKRKFQKCNITAVCRLAYEIMQTFHPDASSYYKSLDDIFYFGGQNDHNQVALYDHTAASPEEIDLKKGDMMGIAGNHWNGFSKGINRRTKKSGLYPSYKAGEKLDWVDLPSYPTAS</sequence>
<feature type="region of interest" description="Important for donor substrate binding" evidence="5">
    <location>
        <begin position="358"/>
        <end position="359"/>
    </location>
</feature>
<evidence type="ECO:0000256" key="5">
    <source>
        <dbReference type="PROSITE-ProRule" id="PRU00992"/>
    </source>
</evidence>
<evidence type="ECO:0000256" key="1">
    <source>
        <dbReference type="ARBA" id="ARBA00022443"/>
    </source>
</evidence>
<evidence type="ECO:0000256" key="4">
    <source>
        <dbReference type="PROSITE-ProRule" id="PRU00192"/>
    </source>
</evidence>
<dbReference type="PROSITE" id="PS50002">
    <property type="entry name" value="SH3"/>
    <property type="match status" value="1"/>
</dbReference>
<dbReference type="PANTHER" id="PTHR13132:SF29">
    <property type="entry name" value="ALPHA-(1,6)-FUCOSYLTRANSFERASE"/>
    <property type="match status" value="1"/>
</dbReference>
<feature type="coiled-coil region" evidence="6">
    <location>
        <begin position="38"/>
        <end position="71"/>
    </location>
</feature>
<evidence type="ECO:0000256" key="6">
    <source>
        <dbReference type="SAM" id="Coils"/>
    </source>
</evidence>
<dbReference type="PROSITE" id="PS51659">
    <property type="entry name" value="GT23"/>
    <property type="match status" value="1"/>
</dbReference>
<name>A0ABY6KPD4_9ARAC</name>
<dbReference type="Pfam" id="PF19745">
    <property type="entry name" value="FUT8_N_cat"/>
    <property type="match status" value="2"/>
</dbReference>
<dbReference type="CDD" id="cd11792">
    <property type="entry name" value="SH3_Fut8"/>
    <property type="match status" value="1"/>
</dbReference>
<protein>
    <submittedName>
        <fullName evidence="10">FUT8</fullName>
    </submittedName>
</protein>
<organism evidence="10 11">
    <name type="scientific">Cordylochernes scorpioides</name>
    <dbReference type="NCBI Taxonomy" id="51811"/>
    <lineage>
        <taxon>Eukaryota</taxon>
        <taxon>Metazoa</taxon>
        <taxon>Ecdysozoa</taxon>
        <taxon>Arthropoda</taxon>
        <taxon>Chelicerata</taxon>
        <taxon>Arachnida</taxon>
        <taxon>Pseudoscorpiones</taxon>
        <taxon>Cheliferoidea</taxon>
        <taxon>Chernetidae</taxon>
        <taxon>Cordylochernes</taxon>
    </lineage>
</organism>
<feature type="domain" description="GT23" evidence="9">
    <location>
        <begin position="192"/>
        <end position="463"/>
    </location>
</feature>
<dbReference type="SUPFAM" id="SSF50044">
    <property type="entry name" value="SH3-domain"/>
    <property type="match status" value="1"/>
</dbReference>
<dbReference type="InterPro" id="IPR045573">
    <property type="entry name" value="Fut8_N_cat"/>
</dbReference>
<dbReference type="InterPro" id="IPR035653">
    <property type="entry name" value="Fut8_SH3"/>
</dbReference>
<dbReference type="InterPro" id="IPR036028">
    <property type="entry name" value="SH3-like_dom_sf"/>
</dbReference>
<dbReference type="InterPro" id="IPR001452">
    <property type="entry name" value="SH3_domain"/>
</dbReference>
<keyword evidence="6" id="KW-0175">Coiled coil</keyword>
<evidence type="ECO:0000313" key="10">
    <source>
        <dbReference type="EMBL" id="UYV70737.1"/>
    </source>
</evidence>
<keyword evidence="11" id="KW-1185">Reference proteome</keyword>
<comment type="similarity">
    <text evidence="5">Belongs to the glycosyltransferase 23 family.</text>
</comment>
<keyword evidence="7" id="KW-1133">Transmembrane helix</keyword>
<keyword evidence="2 5" id="KW-0328">Glycosyltransferase</keyword>
<evidence type="ECO:0000259" key="8">
    <source>
        <dbReference type="PROSITE" id="PS50002"/>
    </source>
</evidence>
<dbReference type="PANTHER" id="PTHR13132">
    <property type="entry name" value="ALPHA- 1,6 -FUCOSYLTRANSFERASE"/>
    <property type="match status" value="1"/>
</dbReference>
<evidence type="ECO:0000256" key="2">
    <source>
        <dbReference type="ARBA" id="ARBA00022676"/>
    </source>
</evidence>
<feature type="domain" description="SH3" evidence="8">
    <location>
        <begin position="535"/>
        <end position="596"/>
    </location>
</feature>
<evidence type="ECO:0000256" key="7">
    <source>
        <dbReference type="SAM" id="Phobius"/>
    </source>
</evidence>
<dbReference type="Gene3D" id="1.10.287.1060">
    <property type="entry name" value="ESAT-6-like"/>
    <property type="match status" value="1"/>
</dbReference>
<keyword evidence="1 4" id="KW-0728">SH3 domain</keyword>
<feature type="transmembrane region" description="Helical" evidence="7">
    <location>
        <begin position="7"/>
        <end position="29"/>
    </location>
</feature>
<evidence type="ECO:0000256" key="3">
    <source>
        <dbReference type="ARBA" id="ARBA00022679"/>
    </source>
</evidence>
<dbReference type="Gene3D" id="3.40.50.11350">
    <property type="match status" value="1"/>
</dbReference>
<dbReference type="SMART" id="SM00326">
    <property type="entry name" value="SH3"/>
    <property type="match status" value="1"/>
</dbReference>
<proteinExistence type="inferred from homology"/>
<reference evidence="10 11" key="1">
    <citation type="submission" date="2022-01" db="EMBL/GenBank/DDBJ databases">
        <title>A chromosomal length assembly of Cordylochernes scorpioides.</title>
        <authorList>
            <person name="Zeh D."/>
            <person name="Zeh J."/>
        </authorList>
    </citation>
    <scope>NUCLEOTIDE SEQUENCE [LARGE SCALE GENOMIC DNA]</scope>
    <source>
        <strain evidence="10">IN4F17</strain>
        <tissue evidence="10">Whole Body</tissue>
    </source>
</reference>
<dbReference type="CDD" id="cd11300">
    <property type="entry name" value="Fut8_like"/>
    <property type="match status" value="1"/>
</dbReference>
<keyword evidence="7" id="KW-0472">Membrane</keyword>
<keyword evidence="7" id="KW-0812">Transmembrane</keyword>
<gene>
    <name evidence="10" type="ORF">LAZ67_8000408</name>
</gene>
<dbReference type="Proteomes" id="UP001235939">
    <property type="component" value="Chromosome 08"/>
</dbReference>